<evidence type="ECO:0000313" key="1">
    <source>
        <dbReference type="EMBL" id="MEJ8306135.1"/>
    </source>
</evidence>
<reference evidence="1" key="1">
    <citation type="submission" date="2024-03" db="EMBL/GenBank/DDBJ databases">
        <title>Whole genome sequecning of epiphytes from Marcgravia umbellata leaves.</title>
        <authorList>
            <person name="Kumar G."/>
            <person name="Savka M.A."/>
        </authorList>
    </citation>
    <scope>NUCLEOTIDE SEQUENCE</scope>
    <source>
        <strain evidence="1">RIT_BL5</strain>
    </source>
</reference>
<gene>
    <name evidence="1" type="ORF">WKI47_19715</name>
</gene>
<organism evidence="1 2">
    <name type="scientific">Saccharibacillus sacchari</name>
    <dbReference type="NCBI Taxonomy" id="456493"/>
    <lineage>
        <taxon>Bacteria</taxon>
        <taxon>Bacillati</taxon>
        <taxon>Bacillota</taxon>
        <taxon>Bacilli</taxon>
        <taxon>Bacillales</taxon>
        <taxon>Paenibacillaceae</taxon>
        <taxon>Saccharibacillus</taxon>
    </lineage>
</organism>
<name>A0ACC6PGN6_9BACL</name>
<protein>
    <submittedName>
        <fullName evidence="1">Uncharacterized protein</fullName>
    </submittedName>
</protein>
<keyword evidence="2" id="KW-1185">Reference proteome</keyword>
<dbReference type="EMBL" id="JBBKAR010000049">
    <property type="protein sequence ID" value="MEJ8306135.1"/>
    <property type="molecule type" value="Genomic_DNA"/>
</dbReference>
<comment type="caution">
    <text evidence="1">The sequence shown here is derived from an EMBL/GenBank/DDBJ whole genome shotgun (WGS) entry which is preliminary data.</text>
</comment>
<proteinExistence type="predicted"/>
<sequence>MTTKRIMSWIAGTAAVIITSYTLYKIFSGQPTGFNEILAIGSTLMLFFSAATWGHKGEDSGVRQDEELGKRISEKSGMIGYYIL</sequence>
<dbReference type="Proteomes" id="UP001380953">
    <property type="component" value="Unassembled WGS sequence"/>
</dbReference>
<accession>A0ACC6PGN6</accession>
<evidence type="ECO:0000313" key="2">
    <source>
        <dbReference type="Proteomes" id="UP001380953"/>
    </source>
</evidence>